<dbReference type="CDD" id="cd00761">
    <property type="entry name" value="Glyco_tranf_GTA_type"/>
    <property type="match status" value="1"/>
</dbReference>
<evidence type="ECO:0000259" key="1">
    <source>
        <dbReference type="Pfam" id="PF00535"/>
    </source>
</evidence>
<name>A0A0F9M9T1_9ZZZZ</name>
<dbReference type="SUPFAM" id="SSF53448">
    <property type="entry name" value="Nucleotide-diphospho-sugar transferases"/>
    <property type="match status" value="1"/>
</dbReference>
<dbReference type="Pfam" id="PF00535">
    <property type="entry name" value="Glycos_transf_2"/>
    <property type="match status" value="1"/>
</dbReference>
<dbReference type="Gene3D" id="3.90.550.10">
    <property type="entry name" value="Spore Coat Polysaccharide Biosynthesis Protein SpsA, Chain A"/>
    <property type="match status" value="1"/>
</dbReference>
<proteinExistence type="predicted"/>
<dbReference type="AlphaFoldDB" id="A0A0F9M9T1"/>
<dbReference type="InterPro" id="IPR029044">
    <property type="entry name" value="Nucleotide-diphossugar_trans"/>
</dbReference>
<reference evidence="2" key="1">
    <citation type="journal article" date="2015" name="Nature">
        <title>Complex archaea that bridge the gap between prokaryotes and eukaryotes.</title>
        <authorList>
            <person name="Spang A."/>
            <person name="Saw J.H."/>
            <person name="Jorgensen S.L."/>
            <person name="Zaremba-Niedzwiedzka K."/>
            <person name="Martijn J."/>
            <person name="Lind A.E."/>
            <person name="van Eijk R."/>
            <person name="Schleper C."/>
            <person name="Guy L."/>
            <person name="Ettema T.J."/>
        </authorList>
    </citation>
    <scope>NUCLEOTIDE SEQUENCE</scope>
</reference>
<dbReference type="EMBL" id="LAZR01005144">
    <property type="protein sequence ID" value="KKN02479.1"/>
    <property type="molecule type" value="Genomic_DNA"/>
</dbReference>
<evidence type="ECO:0000313" key="2">
    <source>
        <dbReference type="EMBL" id="KKN02479.1"/>
    </source>
</evidence>
<protein>
    <recommendedName>
        <fullName evidence="1">Glycosyltransferase 2-like domain-containing protein</fullName>
    </recommendedName>
</protein>
<accession>A0A0F9M9T1</accession>
<dbReference type="InterPro" id="IPR001173">
    <property type="entry name" value="Glyco_trans_2-like"/>
</dbReference>
<feature type="domain" description="Glycosyltransferase 2-like" evidence="1">
    <location>
        <begin position="7"/>
        <end position="124"/>
    </location>
</feature>
<sequence>MKKPLCSVVLSTRDKAKCLDRTLASIRDQEIPFDYELIVVDDGSTDHTPKICQRYSVYYYHLKNPTYRNPSVARNVGYRAARGKIVIAQSDDIVHITPNTIEYLVKSLRPREFLLAQVKNFKYVDGKPQQFILDYCSPQRQMPYFFLGSLWRSDLYAVGGNDEEFINPCFDDNWFSDCLIKGLGLTPRYTDAVTGYHQSHDHLKTSHRNEGISRELYRAKVEKAKKTGIYISSGGAWVYV</sequence>
<organism evidence="2">
    <name type="scientific">marine sediment metagenome</name>
    <dbReference type="NCBI Taxonomy" id="412755"/>
    <lineage>
        <taxon>unclassified sequences</taxon>
        <taxon>metagenomes</taxon>
        <taxon>ecological metagenomes</taxon>
    </lineage>
</organism>
<gene>
    <name evidence="2" type="ORF">LCGC14_1117230</name>
</gene>
<dbReference type="PANTHER" id="PTHR22916">
    <property type="entry name" value="GLYCOSYLTRANSFERASE"/>
    <property type="match status" value="1"/>
</dbReference>
<comment type="caution">
    <text evidence="2">The sequence shown here is derived from an EMBL/GenBank/DDBJ whole genome shotgun (WGS) entry which is preliminary data.</text>
</comment>